<evidence type="ECO:0000256" key="6">
    <source>
        <dbReference type="SAM" id="MobiDB-lite"/>
    </source>
</evidence>
<feature type="region of interest" description="Disordered" evidence="6">
    <location>
        <begin position="481"/>
        <end position="501"/>
    </location>
</feature>
<dbReference type="InterPro" id="IPR001789">
    <property type="entry name" value="Sig_transdc_resp-reg_receiver"/>
</dbReference>
<feature type="domain" description="Histidine kinase" evidence="8">
    <location>
        <begin position="112"/>
        <end position="331"/>
    </location>
</feature>
<evidence type="ECO:0000313" key="10">
    <source>
        <dbReference type="EMBL" id="SPJ22296.1"/>
    </source>
</evidence>
<dbReference type="EC" id="2.7.13.3" evidence="2"/>
<keyword evidence="11" id="KW-1185">Reference proteome</keyword>
<feature type="domain" description="Response regulatory" evidence="9">
    <location>
        <begin position="507"/>
        <end position="626"/>
    </location>
</feature>
<evidence type="ECO:0000256" key="1">
    <source>
        <dbReference type="ARBA" id="ARBA00000085"/>
    </source>
</evidence>
<dbReference type="InterPro" id="IPR036097">
    <property type="entry name" value="HisK_dim/P_sf"/>
</dbReference>
<dbReference type="SMART" id="SM00388">
    <property type="entry name" value="HisKA"/>
    <property type="match status" value="1"/>
</dbReference>
<keyword evidence="7" id="KW-1133">Transmembrane helix</keyword>
<dbReference type="PRINTS" id="PR00344">
    <property type="entry name" value="BCTRLSENSOR"/>
</dbReference>
<keyword evidence="10" id="KW-0808">Transferase</keyword>
<name>A0A2R8BQD1_9RHOB</name>
<dbReference type="PROSITE" id="PS50110">
    <property type="entry name" value="RESPONSE_REGULATORY"/>
    <property type="match status" value="2"/>
</dbReference>
<evidence type="ECO:0000256" key="4">
    <source>
        <dbReference type="ARBA" id="ARBA00023012"/>
    </source>
</evidence>
<dbReference type="InterPro" id="IPR036890">
    <property type="entry name" value="HATPase_C_sf"/>
</dbReference>
<evidence type="ECO:0000259" key="9">
    <source>
        <dbReference type="PROSITE" id="PS50110"/>
    </source>
</evidence>
<evidence type="ECO:0000256" key="7">
    <source>
        <dbReference type="SAM" id="Phobius"/>
    </source>
</evidence>
<dbReference type="EMBL" id="ONZF01000001">
    <property type="protein sequence ID" value="SPJ22296.1"/>
    <property type="molecule type" value="Genomic_DNA"/>
</dbReference>
<dbReference type="PANTHER" id="PTHR45339">
    <property type="entry name" value="HYBRID SIGNAL TRANSDUCTION HISTIDINE KINASE J"/>
    <property type="match status" value="1"/>
</dbReference>
<dbReference type="InterPro" id="IPR003594">
    <property type="entry name" value="HATPase_dom"/>
</dbReference>
<organism evidence="10 11">
    <name type="scientific">Palleronia abyssalis</name>
    <dbReference type="NCBI Taxonomy" id="1501240"/>
    <lineage>
        <taxon>Bacteria</taxon>
        <taxon>Pseudomonadati</taxon>
        <taxon>Pseudomonadota</taxon>
        <taxon>Alphaproteobacteria</taxon>
        <taxon>Rhodobacterales</taxon>
        <taxon>Roseobacteraceae</taxon>
        <taxon>Palleronia</taxon>
    </lineage>
</organism>
<dbReference type="RefSeq" id="WP_181375652.1">
    <property type="nucleotide sequence ID" value="NZ_ONZF01000001.1"/>
</dbReference>
<dbReference type="Gene3D" id="1.10.287.130">
    <property type="match status" value="1"/>
</dbReference>
<dbReference type="Pfam" id="PF00512">
    <property type="entry name" value="HisKA"/>
    <property type="match status" value="1"/>
</dbReference>
<dbReference type="SUPFAM" id="SSF47384">
    <property type="entry name" value="Homodimeric domain of signal transducing histidine kinase"/>
    <property type="match status" value="1"/>
</dbReference>
<feature type="transmembrane region" description="Helical" evidence="7">
    <location>
        <begin position="55"/>
        <end position="78"/>
    </location>
</feature>
<dbReference type="InterPro" id="IPR003661">
    <property type="entry name" value="HisK_dim/P_dom"/>
</dbReference>
<dbReference type="SMART" id="SM00387">
    <property type="entry name" value="HATPase_c"/>
    <property type="match status" value="1"/>
</dbReference>
<dbReference type="FunFam" id="3.30.565.10:FF:000010">
    <property type="entry name" value="Sensor histidine kinase RcsC"/>
    <property type="match status" value="1"/>
</dbReference>
<keyword evidence="3 5" id="KW-0597">Phosphoprotein</keyword>
<feature type="transmembrane region" description="Helical" evidence="7">
    <location>
        <begin position="18"/>
        <end position="43"/>
    </location>
</feature>
<keyword evidence="7" id="KW-0812">Transmembrane</keyword>
<gene>
    <name evidence="10" type="primary">barA_1</name>
    <name evidence="10" type="ORF">PAA8504_00085</name>
</gene>
<comment type="catalytic activity">
    <reaction evidence="1">
        <text>ATP + protein L-histidine = ADP + protein N-phospho-L-histidine.</text>
        <dbReference type="EC" id="2.7.13.3"/>
    </reaction>
</comment>
<dbReference type="Pfam" id="PF02518">
    <property type="entry name" value="HATPase_c"/>
    <property type="match status" value="1"/>
</dbReference>
<dbReference type="AlphaFoldDB" id="A0A2R8BQD1"/>
<dbReference type="Gene3D" id="3.40.50.2300">
    <property type="match status" value="2"/>
</dbReference>
<dbReference type="PROSITE" id="PS50109">
    <property type="entry name" value="HIS_KIN"/>
    <property type="match status" value="1"/>
</dbReference>
<keyword evidence="7" id="KW-0472">Membrane</keyword>
<dbReference type="SUPFAM" id="SSF52172">
    <property type="entry name" value="CheY-like"/>
    <property type="match status" value="2"/>
</dbReference>
<dbReference type="InterPro" id="IPR011006">
    <property type="entry name" value="CheY-like_superfamily"/>
</dbReference>
<feature type="domain" description="Response regulatory" evidence="9">
    <location>
        <begin position="351"/>
        <end position="470"/>
    </location>
</feature>
<dbReference type="SUPFAM" id="SSF55874">
    <property type="entry name" value="ATPase domain of HSP90 chaperone/DNA topoisomerase II/histidine kinase"/>
    <property type="match status" value="1"/>
</dbReference>
<evidence type="ECO:0000256" key="3">
    <source>
        <dbReference type="ARBA" id="ARBA00022553"/>
    </source>
</evidence>
<dbReference type="InterPro" id="IPR004358">
    <property type="entry name" value="Sig_transdc_His_kin-like_C"/>
</dbReference>
<dbReference type="Proteomes" id="UP000244912">
    <property type="component" value="Unassembled WGS sequence"/>
</dbReference>
<proteinExistence type="predicted"/>
<accession>A0A2R8BQD1</accession>
<dbReference type="Gene3D" id="3.30.565.10">
    <property type="entry name" value="Histidine kinase-like ATPase, C-terminal domain"/>
    <property type="match status" value="1"/>
</dbReference>
<dbReference type="CDD" id="cd17546">
    <property type="entry name" value="REC_hyHK_CKI1_RcsC-like"/>
    <property type="match status" value="1"/>
</dbReference>
<sequence length="637" mass="68490">MAFVSAYSLPDISRHNVILFYTLFGVAFGLLFPAIGLGADYLVLRPGHGSLGTRILTNPIHGIVALAPLVLGAVFHIIGRIQLALRDKNTRLQAALESAQSADIAKSEFLAAVSHELRTPLNGVIGMSDLLSKTDLDPDQGFFVDTIQSSGQSLLTVINDILDYARIENGVLETHVAPFALRSMVEEPARLLSVLSAQKGLELMVRVDPSLPNVVRGDRARLVQVIINLLGNAIKFTETGHVSIDAMPDPGDASWIRVEISDTGCGIPAAHLSTIFERFAQVDGTPTRRQQGTGLGLAITKGLVEIMGGQIEVRSAVGRGSVFTFRLPLPPAEETADRPPGIPLPSLDGRRVLVVIPHPSDRRTHAELFESWGAETVSVPTGSQAFAHLAAAGTGQRFDLVLLDQHLPDLKAVEAIRAIRSDPALALTPIVLLCRLIGDPVAGPSDDPKVVRMSKPVAADDLANATARLLKTPLRAAVVDRESTPRHPIPVPDGPHRTPLPRRDRATVLVVDDNRTNIAVASRMLELMGYRILTALDGRVAVDLFRRDRPALVLMDVSMPVMDGYQATGAIRAFERETGLPKSCIIGLTAHASPEVRKACLEHGMDDHITKPISYAALQALFSHGSPKDTQPAEAVQ</sequence>
<feature type="modified residue" description="4-aspartylphosphate" evidence="5">
    <location>
        <position position="556"/>
    </location>
</feature>
<evidence type="ECO:0000256" key="5">
    <source>
        <dbReference type="PROSITE-ProRule" id="PRU00169"/>
    </source>
</evidence>
<dbReference type="PANTHER" id="PTHR45339:SF1">
    <property type="entry name" value="HYBRID SIGNAL TRANSDUCTION HISTIDINE KINASE J"/>
    <property type="match status" value="1"/>
</dbReference>
<keyword evidence="4" id="KW-0902">Two-component regulatory system</keyword>
<evidence type="ECO:0000313" key="11">
    <source>
        <dbReference type="Proteomes" id="UP000244912"/>
    </source>
</evidence>
<evidence type="ECO:0000256" key="2">
    <source>
        <dbReference type="ARBA" id="ARBA00012438"/>
    </source>
</evidence>
<feature type="modified residue" description="4-aspartylphosphate" evidence="5">
    <location>
        <position position="404"/>
    </location>
</feature>
<dbReference type="Pfam" id="PF00072">
    <property type="entry name" value="Response_reg"/>
    <property type="match status" value="1"/>
</dbReference>
<reference evidence="10 11" key="1">
    <citation type="submission" date="2018-03" db="EMBL/GenBank/DDBJ databases">
        <authorList>
            <person name="Keele B.F."/>
        </authorList>
    </citation>
    <scope>NUCLEOTIDE SEQUENCE [LARGE SCALE GENOMIC DNA]</scope>
    <source>
        <strain evidence="10 11">CECT 8504</strain>
    </source>
</reference>
<keyword evidence="10" id="KW-0418">Kinase</keyword>
<dbReference type="SMART" id="SM00448">
    <property type="entry name" value="REC"/>
    <property type="match status" value="2"/>
</dbReference>
<dbReference type="InterPro" id="IPR005467">
    <property type="entry name" value="His_kinase_dom"/>
</dbReference>
<dbReference type="CDD" id="cd00082">
    <property type="entry name" value="HisKA"/>
    <property type="match status" value="1"/>
</dbReference>
<evidence type="ECO:0000259" key="8">
    <source>
        <dbReference type="PROSITE" id="PS50109"/>
    </source>
</evidence>
<dbReference type="GO" id="GO:0000155">
    <property type="term" value="F:phosphorelay sensor kinase activity"/>
    <property type="evidence" value="ECO:0007669"/>
    <property type="project" value="InterPro"/>
</dbReference>
<protein>
    <recommendedName>
        <fullName evidence="2">histidine kinase</fullName>
        <ecNumber evidence="2">2.7.13.3</ecNumber>
    </recommendedName>
</protein>
<dbReference type="CDD" id="cd16922">
    <property type="entry name" value="HATPase_EvgS-ArcB-TorS-like"/>
    <property type="match status" value="1"/>
</dbReference>